<name>A0A0E9W853_ANGAN</name>
<organism evidence="1">
    <name type="scientific">Anguilla anguilla</name>
    <name type="common">European freshwater eel</name>
    <name type="synonym">Muraena anguilla</name>
    <dbReference type="NCBI Taxonomy" id="7936"/>
    <lineage>
        <taxon>Eukaryota</taxon>
        <taxon>Metazoa</taxon>
        <taxon>Chordata</taxon>
        <taxon>Craniata</taxon>
        <taxon>Vertebrata</taxon>
        <taxon>Euteleostomi</taxon>
        <taxon>Actinopterygii</taxon>
        <taxon>Neopterygii</taxon>
        <taxon>Teleostei</taxon>
        <taxon>Anguilliformes</taxon>
        <taxon>Anguillidae</taxon>
        <taxon>Anguilla</taxon>
    </lineage>
</organism>
<protein>
    <submittedName>
        <fullName evidence="1">Uncharacterized protein</fullName>
    </submittedName>
</protein>
<reference evidence="1" key="1">
    <citation type="submission" date="2014-11" db="EMBL/GenBank/DDBJ databases">
        <authorList>
            <person name="Amaro Gonzalez C."/>
        </authorList>
    </citation>
    <scope>NUCLEOTIDE SEQUENCE</scope>
</reference>
<evidence type="ECO:0000313" key="1">
    <source>
        <dbReference type="EMBL" id="JAH86542.1"/>
    </source>
</evidence>
<accession>A0A0E9W853</accession>
<proteinExistence type="predicted"/>
<dbReference type="AlphaFoldDB" id="A0A0E9W853"/>
<sequence length="34" mass="3956">MNTQLTASISVKRPGACWARFCLLFQRPLSLFWI</sequence>
<dbReference type="EMBL" id="GBXM01022035">
    <property type="protein sequence ID" value="JAH86542.1"/>
    <property type="molecule type" value="Transcribed_RNA"/>
</dbReference>
<reference evidence="1" key="2">
    <citation type="journal article" date="2015" name="Fish Shellfish Immunol.">
        <title>Early steps in the European eel (Anguilla anguilla)-Vibrio vulnificus interaction in the gills: Role of the RtxA13 toxin.</title>
        <authorList>
            <person name="Callol A."/>
            <person name="Pajuelo D."/>
            <person name="Ebbesson L."/>
            <person name="Teles M."/>
            <person name="MacKenzie S."/>
            <person name="Amaro C."/>
        </authorList>
    </citation>
    <scope>NUCLEOTIDE SEQUENCE</scope>
</reference>